<dbReference type="GO" id="GO:0005737">
    <property type="term" value="C:cytoplasm"/>
    <property type="evidence" value="ECO:0007669"/>
    <property type="project" value="TreeGrafter"/>
</dbReference>
<reference evidence="2" key="1">
    <citation type="journal article" date="2023" name="Science">
        <title>Genome structures resolve the early diversification of teleost fishes.</title>
        <authorList>
            <person name="Parey E."/>
            <person name="Louis A."/>
            <person name="Montfort J."/>
            <person name="Bouchez O."/>
            <person name="Roques C."/>
            <person name="Iampietro C."/>
            <person name="Lluch J."/>
            <person name="Castinel A."/>
            <person name="Donnadieu C."/>
            <person name="Desvignes T."/>
            <person name="Floi Bucao C."/>
            <person name="Jouanno E."/>
            <person name="Wen M."/>
            <person name="Mejri S."/>
            <person name="Dirks R."/>
            <person name="Jansen H."/>
            <person name="Henkel C."/>
            <person name="Chen W.J."/>
            <person name="Zahm M."/>
            <person name="Cabau C."/>
            <person name="Klopp C."/>
            <person name="Thompson A.W."/>
            <person name="Robinson-Rechavi M."/>
            <person name="Braasch I."/>
            <person name="Lecointre G."/>
            <person name="Bobe J."/>
            <person name="Postlethwait J.H."/>
            <person name="Berthelot C."/>
            <person name="Roest Crollius H."/>
            <person name="Guiguen Y."/>
        </authorList>
    </citation>
    <scope>NUCLEOTIDE SEQUENCE</scope>
    <source>
        <strain evidence="2">Concon-B</strain>
    </source>
</reference>
<dbReference type="AlphaFoldDB" id="A0A9Q1I4K3"/>
<gene>
    <name evidence="2" type="ORF">COCON_G00040990</name>
</gene>
<feature type="region of interest" description="Disordered" evidence="1">
    <location>
        <begin position="1"/>
        <end position="39"/>
    </location>
</feature>
<proteinExistence type="predicted"/>
<comment type="caution">
    <text evidence="2">The sequence shown here is derived from an EMBL/GenBank/DDBJ whole genome shotgun (WGS) entry which is preliminary data.</text>
</comment>
<name>A0A9Q1I4K3_CONCO</name>
<evidence type="ECO:0000313" key="3">
    <source>
        <dbReference type="Proteomes" id="UP001152803"/>
    </source>
</evidence>
<organism evidence="2 3">
    <name type="scientific">Conger conger</name>
    <name type="common">Conger eel</name>
    <name type="synonym">Muraena conger</name>
    <dbReference type="NCBI Taxonomy" id="82655"/>
    <lineage>
        <taxon>Eukaryota</taxon>
        <taxon>Metazoa</taxon>
        <taxon>Chordata</taxon>
        <taxon>Craniata</taxon>
        <taxon>Vertebrata</taxon>
        <taxon>Euteleostomi</taxon>
        <taxon>Actinopterygii</taxon>
        <taxon>Neopterygii</taxon>
        <taxon>Teleostei</taxon>
        <taxon>Anguilliformes</taxon>
        <taxon>Congridae</taxon>
        <taxon>Conger</taxon>
    </lineage>
</organism>
<keyword evidence="3" id="KW-1185">Reference proteome</keyword>
<protein>
    <submittedName>
        <fullName evidence="2">Uncharacterized protein</fullName>
    </submittedName>
</protein>
<dbReference type="EMBL" id="JAFJMO010000003">
    <property type="protein sequence ID" value="KAJ8281580.1"/>
    <property type="molecule type" value="Genomic_DNA"/>
</dbReference>
<dbReference type="OrthoDB" id="425894at2759"/>
<sequence>MESNWEQQFAGRGRLEHGPVPAALRDGQERSGGGLRGDPDRVEVMEVLDARLDSGLFAEWPFPGAVARAPDRVTFSYNWSFKCRDVDKARAYPLGLPEDQRVVLRLNVGRVTRIDHQGHPLQKTWHDHGVWKSPQSEKESEKLPAEELRA</sequence>
<dbReference type="PANTHER" id="PTHR36542:SF2">
    <property type="entry name" value="GIG2-LIKE PROTEIN DRED-RELATED"/>
    <property type="match status" value="1"/>
</dbReference>
<dbReference type="Proteomes" id="UP001152803">
    <property type="component" value="Unassembled WGS sequence"/>
</dbReference>
<evidence type="ECO:0000313" key="2">
    <source>
        <dbReference type="EMBL" id="KAJ8281580.1"/>
    </source>
</evidence>
<feature type="region of interest" description="Disordered" evidence="1">
    <location>
        <begin position="124"/>
        <end position="150"/>
    </location>
</feature>
<dbReference type="PANTHER" id="PTHR36542">
    <property type="entry name" value="GIG2-LIKE PROTEIN DRED-RELATED"/>
    <property type="match status" value="1"/>
</dbReference>
<accession>A0A9Q1I4K3</accession>
<evidence type="ECO:0000256" key="1">
    <source>
        <dbReference type="SAM" id="MobiDB-lite"/>
    </source>
</evidence>